<organism evidence="2 3">
    <name type="scientific">Phytophthora sojae (strain P6497)</name>
    <name type="common">Soybean stem and root rot agent</name>
    <name type="synonym">Phytophthora megasperma f. sp. glycines</name>
    <dbReference type="NCBI Taxonomy" id="1094619"/>
    <lineage>
        <taxon>Eukaryota</taxon>
        <taxon>Sar</taxon>
        <taxon>Stramenopiles</taxon>
        <taxon>Oomycota</taxon>
        <taxon>Peronosporomycetes</taxon>
        <taxon>Peronosporales</taxon>
        <taxon>Peronosporaceae</taxon>
        <taxon>Phytophthora</taxon>
    </lineage>
</organism>
<dbReference type="GeneID" id="20651691"/>
<dbReference type="RefSeq" id="XP_009539928.1">
    <property type="nucleotide sequence ID" value="XM_009541633.1"/>
</dbReference>
<feature type="transmembrane region" description="Helical" evidence="1">
    <location>
        <begin position="21"/>
        <end position="40"/>
    </location>
</feature>
<sequence>STGPSTSQFNSRHRPNIHSKSFVPSFIATYSASVVLWALISCFRDAYETTLPSSIVT</sequence>
<keyword evidence="1" id="KW-0472">Membrane</keyword>
<evidence type="ECO:0000256" key="1">
    <source>
        <dbReference type="SAM" id="Phobius"/>
    </source>
</evidence>
<accession>G5AIM7</accession>
<evidence type="ECO:0000313" key="3">
    <source>
        <dbReference type="Proteomes" id="UP000002640"/>
    </source>
</evidence>
<protein>
    <submittedName>
        <fullName evidence="2">Uncharacterized protein</fullName>
    </submittedName>
</protein>
<dbReference type="AlphaFoldDB" id="G5AIM7"/>
<dbReference type="Proteomes" id="UP000002640">
    <property type="component" value="Unassembled WGS sequence"/>
</dbReference>
<name>G5AIM7_PHYSP</name>
<reference evidence="2 3" key="1">
    <citation type="journal article" date="2006" name="Science">
        <title>Phytophthora genome sequences uncover evolutionary origins and mechanisms of pathogenesis.</title>
        <authorList>
            <person name="Tyler B.M."/>
            <person name="Tripathy S."/>
            <person name="Zhang X."/>
            <person name="Dehal P."/>
            <person name="Jiang R.H."/>
            <person name="Aerts A."/>
            <person name="Arredondo F.D."/>
            <person name="Baxter L."/>
            <person name="Bensasson D."/>
            <person name="Beynon J.L."/>
            <person name="Chapman J."/>
            <person name="Damasceno C.M."/>
            <person name="Dorrance A.E."/>
            <person name="Dou D."/>
            <person name="Dickerman A.W."/>
            <person name="Dubchak I.L."/>
            <person name="Garbelotto M."/>
            <person name="Gijzen M."/>
            <person name="Gordon S.G."/>
            <person name="Govers F."/>
            <person name="Grunwald N.J."/>
            <person name="Huang W."/>
            <person name="Ivors K.L."/>
            <person name="Jones R.W."/>
            <person name="Kamoun S."/>
            <person name="Krampis K."/>
            <person name="Lamour K.H."/>
            <person name="Lee M.K."/>
            <person name="McDonald W.H."/>
            <person name="Medina M."/>
            <person name="Meijer H.J."/>
            <person name="Nordberg E.K."/>
            <person name="Maclean D.J."/>
            <person name="Ospina-Giraldo M.D."/>
            <person name="Morris P.F."/>
            <person name="Phuntumart V."/>
            <person name="Putnam N.H."/>
            <person name="Rash S."/>
            <person name="Rose J.K."/>
            <person name="Sakihama Y."/>
            <person name="Salamov A.A."/>
            <person name="Savidor A."/>
            <person name="Scheuring C.F."/>
            <person name="Smith B.M."/>
            <person name="Sobral B.W."/>
            <person name="Terry A."/>
            <person name="Torto-Alalibo T.A."/>
            <person name="Win J."/>
            <person name="Xu Z."/>
            <person name="Zhang H."/>
            <person name="Grigoriev I.V."/>
            <person name="Rokhsar D.S."/>
            <person name="Boore J.L."/>
        </authorList>
    </citation>
    <scope>NUCLEOTIDE SEQUENCE [LARGE SCALE GENOMIC DNA]</scope>
    <source>
        <strain evidence="2 3">P6497</strain>
    </source>
</reference>
<dbReference type="KEGG" id="psoj:PHYSODRAFT_411168"/>
<feature type="non-terminal residue" evidence="2">
    <location>
        <position position="57"/>
    </location>
</feature>
<keyword evidence="1" id="KW-1133">Transmembrane helix</keyword>
<dbReference type="InParanoid" id="G5AIM7"/>
<feature type="non-terminal residue" evidence="2">
    <location>
        <position position="1"/>
    </location>
</feature>
<dbReference type="EMBL" id="JH159177">
    <property type="protein sequence ID" value="EGZ04637.1"/>
    <property type="molecule type" value="Genomic_DNA"/>
</dbReference>
<gene>
    <name evidence="2" type="ORF">PHYSODRAFT_411168</name>
</gene>
<proteinExistence type="predicted"/>
<keyword evidence="3" id="KW-1185">Reference proteome</keyword>
<keyword evidence="1" id="KW-0812">Transmembrane</keyword>
<dbReference type="SMR" id="G5AIM7"/>
<evidence type="ECO:0000313" key="2">
    <source>
        <dbReference type="EMBL" id="EGZ04637.1"/>
    </source>
</evidence>